<dbReference type="InterPro" id="IPR045063">
    <property type="entry name" value="Dynamin_N"/>
</dbReference>
<accession>A0ABY7G2S5</accession>
<reference evidence="3" key="1">
    <citation type="submission" date="2022-11" db="EMBL/GenBank/DDBJ databases">
        <title>Centuries of genome instability and evolution in soft-shell clam transmissible cancer (bioRxiv).</title>
        <authorList>
            <person name="Hart S.F.M."/>
            <person name="Yonemitsu M.A."/>
            <person name="Giersch R.M."/>
            <person name="Beal B.F."/>
            <person name="Arriagada G."/>
            <person name="Davis B.W."/>
            <person name="Ostrander E.A."/>
            <person name="Goff S.P."/>
            <person name="Metzger M.J."/>
        </authorList>
    </citation>
    <scope>NUCLEOTIDE SEQUENCE</scope>
    <source>
        <strain evidence="3">MELC-2E11</strain>
        <tissue evidence="3">Siphon/mantle</tissue>
    </source>
</reference>
<dbReference type="InterPro" id="IPR027417">
    <property type="entry name" value="P-loop_NTPase"/>
</dbReference>
<dbReference type="PANTHER" id="PTHR26392:SF92">
    <property type="entry name" value="PROTEIN KINASE DOMAIN-CONTAINING PROTEIN"/>
    <property type="match status" value="1"/>
</dbReference>
<sequence length="459" mass="52765">MKASEDHEVVRRQLQEKIQQAHRLFQAFPLKLKSNLIQTYPSLEDDFKGNQKSLKNGECWILVAGEIGAGKSSLINLILDCQLLPTDAQKCTNTIIEIRCSDEKLAKCFYKPELSDSGDRTRKIPPREIRLNDLKGIQEFKDSVVECDENDDNPFQRVELYYPFKKLSKQVVIVDTPGIDGGNNVGRRLELYLNKSFGFLYVISTNAAGGLQQGRARDFYLNRQGQLKDHELLLQKIGQLISSSLRQGLINHYWWLSGFLTRSNYVLRVTSVQHEMTEDETRQRYKEMKKHVEELQIALQICTRRVYNWEDPRGCPQVDRKWKRTVDAAAMLISERIAMVIDGWQREHSVLSKIDKEIIDVFSKEFGLLQHQVDDIEKFLADNKGKAMMMKTVKRMTPKGIFGIKKGKVERTYNTMGGAVSCIGMLDTGNKNIRKLFKDRYTDKATQNQRAAVMAEATT</sequence>
<name>A0ABY7G2S5_MYAAR</name>
<dbReference type="Gene3D" id="3.40.50.300">
    <property type="entry name" value="P-loop containing nucleotide triphosphate hydrolases"/>
    <property type="match status" value="1"/>
</dbReference>
<feature type="domain" description="Dynamin N-terminal" evidence="2">
    <location>
        <begin position="61"/>
        <end position="207"/>
    </location>
</feature>
<evidence type="ECO:0000259" key="2">
    <source>
        <dbReference type="Pfam" id="PF00350"/>
    </source>
</evidence>
<organism evidence="3 4">
    <name type="scientific">Mya arenaria</name>
    <name type="common">Soft-shell clam</name>
    <dbReference type="NCBI Taxonomy" id="6604"/>
    <lineage>
        <taxon>Eukaryota</taxon>
        <taxon>Metazoa</taxon>
        <taxon>Spiralia</taxon>
        <taxon>Lophotrochozoa</taxon>
        <taxon>Mollusca</taxon>
        <taxon>Bivalvia</taxon>
        <taxon>Autobranchia</taxon>
        <taxon>Heteroconchia</taxon>
        <taxon>Euheterodonta</taxon>
        <taxon>Imparidentia</taxon>
        <taxon>Neoheterodontei</taxon>
        <taxon>Myida</taxon>
        <taxon>Myoidea</taxon>
        <taxon>Myidae</taxon>
        <taxon>Mya</taxon>
    </lineage>
</organism>
<proteinExistence type="predicted"/>
<dbReference type="Proteomes" id="UP001164746">
    <property type="component" value="Chromosome 15"/>
</dbReference>
<dbReference type="PANTHER" id="PTHR26392">
    <property type="entry name" value="MITOGEN-ACTIVATED PROTEIN KINASE KINASE KINASE 7-RELATED"/>
    <property type="match status" value="1"/>
</dbReference>
<evidence type="ECO:0000313" key="4">
    <source>
        <dbReference type="Proteomes" id="UP001164746"/>
    </source>
</evidence>
<evidence type="ECO:0000313" key="3">
    <source>
        <dbReference type="EMBL" id="WAR28743.1"/>
    </source>
</evidence>
<dbReference type="Pfam" id="PF00350">
    <property type="entry name" value="Dynamin_N"/>
    <property type="match status" value="1"/>
</dbReference>
<feature type="coiled-coil region" evidence="1">
    <location>
        <begin position="278"/>
        <end position="305"/>
    </location>
</feature>
<gene>
    <name evidence="3" type="ORF">MAR_014447</name>
</gene>
<dbReference type="EMBL" id="CP111026">
    <property type="protein sequence ID" value="WAR28743.1"/>
    <property type="molecule type" value="Genomic_DNA"/>
</dbReference>
<keyword evidence="4" id="KW-1185">Reference proteome</keyword>
<keyword evidence="1" id="KW-0175">Coiled coil</keyword>
<feature type="non-terminal residue" evidence="3">
    <location>
        <position position="1"/>
    </location>
</feature>
<protein>
    <submittedName>
        <fullName evidence="3">YOR6-like protein</fullName>
    </submittedName>
</protein>
<dbReference type="SUPFAM" id="SSF52540">
    <property type="entry name" value="P-loop containing nucleoside triphosphate hydrolases"/>
    <property type="match status" value="1"/>
</dbReference>
<evidence type="ECO:0000256" key="1">
    <source>
        <dbReference type="SAM" id="Coils"/>
    </source>
</evidence>